<dbReference type="EMBL" id="LN723155">
    <property type="protein sequence ID" value="CEP10126.1"/>
    <property type="molecule type" value="Genomic_DNA"/>
</dbReference>
<dbReference type="InterPro" id="IPR036397">
    <property type="entry name" value="RNaseH_sf"/>
</dbReference>
<dbReference type="InterPro" id="IPR050951">
    <property type="entry name" value="Retrovirus_Pol_polyprotein"/>
</dbReference>
<dbReference type="InterPro" id="IPR012337">
    <property type="entry name" value="RNaseH-like_sf"/>
</dbReference>
<keyword evidence="3" id="KW-1185">Reference proteome</keyword>
<dbReference type="PANTHER" id="PTHR37984">
    <property type="entry name" value="PROTEIN CBG26694"/>
    <property type="match status" value="1"/>
</dbReference>
<dbReference type="GO" id="GO:0005634">
    <property type="term" value="C:nucleus"/>
    <property type="evidence" value="ECO:0007669"/>
    <property type="project" value="UniProtKB-ARBA"/>
</dbReference>
<dbReference type="InterPro" id="IPR001584">
    <property type="entry name" value="Integrase_cat-core"/>
</dbReference>
<dbReference type="GO" id="GO:0015074">
    <property type="term" value="P:DNA integration"/>
    <property type="evidence" value="ECO:0007669"/>
    <property type="project" value="InterPro"/>
</dbReference>
<proteinExistence type="predicted"/>
<accession>A0A0B7MVM2</accession>
<evidence type="ECO:0000313" key="2">
    <source>
        <dbReference type="EMBL" id="CEP10126.1"/>
    </source>
</evidence>
<dbReference type="Gene3D" id="3.30.420.10">
    <property type="entry name" value="Ribonuclease H-like superfamily/Ribonuclease H"/>
    <property type="match status" value="1"/>
</dbReference>
<dbReference type="AlphaFoldDB" id="A0A0B7MVM2"/>
<sequence>MVKECPKCQEHGPKFINEKAYPVPVTIKPFSQIGLDIKHVTPSQSGHRYIIAAIDYLTKYVEVRAIRQQSASEIALFIYEEIIVRHGCVNIIVTDNGKPMVADLVNSVCRTFGIHHKTISPYHSQSQGLIERFNRTLDSCLKKRSIEEKKNWQQYLPSTAFAYRSIKQATTGQSPFFLLYGYEPTTYFDNSIRPIDVKEPSFELQLKIRTTIHIQQLNQIRKESLSKIEKSQKLQIKRLDDKMNNTKREWKPSFKIGDIVKLYRDNISTSWSAKIDIRWYEDNYCIQEKHKKGTYLIKNISKPDDPKLHLVHGNRLKLYAKPHVNWDHLNQVYSY</sequence>
<gene>
    <name evidence="2" type="primary">PARPA_03749.1 scaffold 9431</name>
</gene>
<dbReference type="GO" id="GO:0003676">
    <property type="term" value="F:nucleic acid binding"/>
    <property type="evidence" value="ECO:0007669"/>
    <property type="project" value="InterPro"/>
</dbReference>
<dbReference type="Proteomes" id="UP000054107">
    <property type="component" value="Unassembled WGS sequence"/>
</dbReference>
<feature type="domain" description="Integrase catalytic" evidence="1">
    <location>
        <begin position="25"/>
        <end position="183"/>
    </location>
</feature>
<protein>
    <recommendedName>
        <fullName evidence="1">Integrase catalytic domain-containing protein</fullName>
    </recommendedName>
</protein>
<reference evidence="2 3" key="1">
    <citation type="submission" date="2014-09" db="EMBL/GenBank/DDBJ databases">
        <authorList>
            <person name="Ellenberger Sabrina"/>
        </authorList>
    </citation>
    <scope>NUCLEOTIDE SEQUENCE [LARGE SCALE GENOMIC DNA]</scope>
    <source>
        <strain evidence="2 3">CBS 412.66</strain>
    </source>
</reference>
<dbReference type="PROSITE" id="PS50994">
    <property type="entry name" value="INTEGRASE"/>
    <property type="match status" value="1"/>
</dbReference>
<name>A0A0B7MVM2_9FUNG</name>
<organism evidence="2 3">
    <name type="scientific">Parasitella parasitica</name>
    <dbReference type="NCBI Taxonomy" id="35722"/>
    <lineage>
        <taxon>Eukaryota</taxon>
        <taxon>Fungi</taxon>
        <taxon>Fungi incertae sedis</taxon>
        <taxon>Mucoromycota</taxon>
        <taxon>Mucoromycotina</taxon>
        <taxon>Mucoromycetes</taxon>
        <taxon>Mucorales</taxon>
        <taxon>Mucorineae</taxon>
        <taxon>Mucoraceae</taxon>
        <taxon>Parasitella</taxon>
    </lineage>
</organism>
<evidence type="ECO:0000259" key="1">
    <source>
        <dbReference type="PROSITE" id="PS50994"/>
    </source>
</evidence>
<dbReference type="SUPFAM" id="SSF53098">
    <property type="entry name" value="Ribonuclease H-like"/>
    <property type="match status" value="1"/>
</dbReference>
<dbReference type="OrthoDB" id="5592268at2759"/>
<dbReference type="PANTHER" id="PTHR37984:SF5">
    <property type="entry name" value="PROTEIN NYNRIN-LIKE"/>
    <property type="match status" value="1"/>
</dbReference>
<evidence type="ECO:0000313" key="3">
    <source>
        <dbReference type="Proteomes" id="UP000054107"/>
    </source>
</evidence>
<dbReference type="STRING" id="35722.A0A0B7MVM2"/>
<dbReference type="Pfam" id="PF00665">
    <property type="entry name" value="rve"/>
    <property type="match status" value="1"/>
</dbReference>